<comment type="caution">
    <text evidence="2">The sequence shown here is derived from an EMBL/GenBank/DDBJ whole genome shotgun (WGS) entry which is preliminary data.</text>
</comment>
<feature type="region of interest" description="Disordered" evidence="1">
    <location>
        <begin position="175"/>
        <end position="210"/>
    </location>
</feature>
<protein>
    <submittedName>
        <fullName evidence="2">DNA translocase FtsK</fullName>
    </submittedName>
</protein>
<evidence type="ECO:0000313" key="2">
    <source>
        <dbReference type="EMBL" id="KAI2666205.1"/>
    </source>
</evidence>
<reference evidence="2 3" key="1">
    <citation type="submission" date="2022-01" db="EMBL/GenBank/DDBJ databases">
        <title>A high-quality chromosome-level genome assembly of rohu carp, Labeo rohita.</title>
        <authorList>
            <person name="Arick M.A. II"/>
            <person name="Hsu C.-Y."/>
            <person name="Magbanua Z."/>
            <person name="Pechanova O."/>
            <person name="Grover C."/>
            <person name="Miller E."/>
            <person name="Thrash A."/>
            <person name="Ezzel L."/>
            <person name="Alam S."/>
            <person name="Benzie J."/>
            <person name="Hamilton M."/>
            <person name="Karsi A."/>
            <person name="Lawrence M.L."/>
            <person name="Peterson D.G."/>
        </authorList>
    </citation>
    <scope>NUCLEOTIDE SEQUENCE [LARGE SCALE GENOMIC DNA]</scope>
    <source>
        <strain evidence="3">BAU-BD-2019</strain>
        <tissue evidence="2">Blood</tissue>
    </source>
</reference>
<name>A0ABQ8MTN8_LABRO</name>
<evidence type="ECO:0000313" key="3">
    <source>
        <dbReference type="Proteomes" id="UP000830375"/>
    </source>
</evidence>
<sequence length="210" mass="23897">MAGYTSLKSRGPPLGNGGTSCFTLLRLETLLLSVSTKWLLERHKRKPSERFTVVFPPLDKFHCRLRGEFLNWKVRLAIAAHCKSLTATESICVSTGIDNILFHHAAHASQLNSRPQVLRVRNKALTFFGSVPRERLVPPTPYHRISTVSSTCSFPHHSSTYRYFLNLGTKDVTQEENHLMEEKKKKKQEEKKKKEAAQKKAAEQKTKGQL</sequence>
<evidence type="ECO:0000256" key="1">
    <source>
        <dbReference type="SAM" id="MobiDB-lite"/>
    </source>
</evidence>
<dbReference type="Proteomes" id="UP000830375">
    <property type="component" value="Unassembled WGS sequence"/>
</dbReference>
<organism evidence="2 3">
    <name type="scientific">Labeo rohita</name>
    <name type="common">Indian major carp</name>
    <name type="synonym">Cyprinus rohita</name>
    <dbReference type="NCBI Taxonomy" id="84645"/>
    <lineage>
        <taxon>Eukaryota</taxon>
        <taxon>Metazoa</taxon>
        <taxon>Chordata</taxon>
        <taxon>Craniata</taxon>
        <taxon>Vertebrata</taxon>
        <taxon>Euteleostomi</taxon>
        <taxon>Actinopterygii</taxon>
        <taxon>Neopterygii</taxon>
        <taxon>Teleostei</taxon>
        <taxon>Ostariophysi</taxon>
        <taxon>Cypriniformes</taxon>
        <taxon>Cyprinidae</taxon>
        <taxon>Labeoninae</taxon>
        <taxon>Labeonini</taxon>
        <taxon>Labeo</taxon>
    </lineage>
</organism>
<proteinExistence type="predicted"/>
<accession>A0ABQ8MTN8</accession>
<gene>
    <name evidence="2" type="ORF">H4Q32_010012</name>
</gene>
<dbReference type="EMBL" id="JACTAM010000003">
    <property type="protein sequence ID" value="KAI2666205.1"/>
    <property type="molecule type" value="Genomic_DNA"/>
</dbReference>
<keyword evidence="3" id="KW-1185">Reference proteome</keyword>